<dbReference type="InterPro" id="IPR031463">
    <property type="entry name" value="Mic12"/>
</dbReference>
<evidence type="ECO:0000256" key="9">
    <source>
        <dbReference type="ARBA" id="ARBA00023136"/>
    </source>
</evidence>
<keyword evidence="9" id="KW-0472">Membrane</keyword>
<evidence type="ECO:0000313" key="14">
    <source>
        <dbReference type="Proteomes" id="UP000187013"/>
    </source>
</evidence>
<keyword evidence="8 12" id="KW-0496">Mitochondrion</keyword>
<dbReference type="EMBL" id="BDGX01000008">
    <property type="protein sequence ID" value="GAV47380.1"/>
    <property type="molecule type" value="Genomic_DNA"/>
</dbReference>
<evidence type="ECO:0000256" key="11">
    <source>
        <dbReference type="ARBA" id="ARBA00032985"/>
    </source>
</evidence>
<comment type="subunit">
    <text evidence="12">Component of the mitochondrial contact site and cristae organizing system (MICOS) complex.</text>
</comment>
<gene>
    <name evidence="13" type="ORF">ZYGR_0H02210</name>
</gene>
<dbReference type="eggNOG" id="ENOG502S8MU">
    <property type="taxonomic scope" value="Eukaryota"/>
</dbReference>
<evidence type="ECO:0000313" key="13">
    <source>
        <dbReference type="EMBL" id="GAV47380.1"/>
    </source>
</evidence>
<evidence type="ECO:0000256" key="6">
    <source>
        <dbReference type="ARBA" id="ARBA00022792"/>
    </source>
</evidence>
<dbReference type="AlphaFoldDB" id="A0A1Q2ZV57"/>
<name>A0A1Q2ZV57_ZYGRO</name>
<protein>
    <recommendedName>
        <fullName evidence="4 12">MICOS complex subunit MIC12</fullName>
    </recommendedName>
    <alternativeName>
        <fullName evidence="11 12">Altered inheritance of mitochondria protein 5, mitochondrial</fullName>
    </alternativeName>
    <alternativeName>
        <fullName evidence="10 12">Found in mitochondrial proteome protein 51</fullName>
    </alternativeName>
</protein>
<evidence type="ECO:0000256" key="8">
    <source>
        <dbReference type="ARBA" id="ARBA00023128"/>
    </source>
</evidence>
<evidence type="ECO:0000256" key="1">
    <source>
        <dbReference type="ARBA" id="ARBA00002689"/>
    </source>
</evidence>
<comment type="subcellular location">
    <subcellularLocation>
        <location evidence="2 12">Mitochondrion inner membrane</location>
        <topology evidence="2 12">Single-pass membrane protein</topology>
    </subcellularLocation>
</comment>
<evidence type="ECO:0000256" key="7">
    <source>
        <dbReference type="ARBA" id="ARBA00022989"/>
    </source>
</evidence>
<proteinExistence type="inferred from homology"/>
<dbReference type="OrthoDB" id="4037694at2759"/>
<dbReference type="Proteomes" id="UP000187013">
    <property type="component" value="Unassembled WGS sequence"/>
</dbReference>
<evidence type="ECO:0000256" key="2">
    <source>
        <dbReference type="ARBA" id="ARBA00004434"/>
    </source>
</evidence>
<comment type="function">
    <text evidence="1 12">Component of the MICOS complex, a large protein complex of the mitochondrial inner membrane that plays crucial roles in the maintenance of crista junctions, inner membrane architecture, and formation of contact sites to the outer membrane.</text>
</comment>
<comment type="caution">
    <text evidence="13">The sequence shown here is derived from an EMBL/GenBank/DDBJ whole genome shotgun (WGS) entry which is preliminary data.</text>
</comment>
<keyword evidence="7" id="KW-1133">Transmembrane helix</keyword>
<dbReference type="GO" id="GO:0042407">
    <property type="term" value="P:cristae formation"/>
    <property type="evidence" value="ECO:0007669"/>
    <property type="project" value="InterPro"/>
</dbReference>
<sequence>MSKLIKLTSITSVSSTLAASYYFYFVDRDGFHYQNSQWKKIGDKVQGIIDGSGNINPSTPSNSNQVIVVKRPMTETMKDLWNEQIRNTANWFYSWGK</sequence>
<accession>A0A1Q2ZV57</accession>
<evidence type="ECO:0000256" key="10">
    <source>
        <dbReference type="ARBA" id="ARBA00032159"/>
    </source>
</evidence>
<keyword evidence="6 12" id="KW-0999">Mitochondrion inner membrane</keyword>
<evidence type="ECO:0000256" key="3">
    <source>
        <dbReference type="ARBA" id="ARBA00009188"/>
    </source>
</evidence>
<dbReference type="GO" id="GO:0044284">
    <property type="term" value="C:mitochondrial crista junction"/>
    <property type="evidence" value="ECO:0007669"/>
    <property type="project" value="InterPro"/>
</dbReference>
<evidence type="ECO:0000256" key="12">
    <source>
        <dbReference type="RuleBase" id="RU363010"/>
    </source>
</evidence>
<dbReference type="Pfam" id="PF17050">
    <property type="entry name" value="AIM5"/>
    <property type="match status" value="1"/>
</dbReference>
<reference evidence="13 14" key="1">
    <citation type="submission" date="2016-08" db="EMBL/GenBank/DDBJ databases">
        <title>Draft genome sequence of allopolyploid Zygosaccharomyces rouxii.</title>
        <authorList>
            <person name="Watanabe J."/>
            <person name="Uehara K."/>
            <person name="Mogi Y."/>
            <person name="Tsukioka Y."/>
        </authorList>
    </citation>
    <scope>NUCLEOTIDE SEQUENCE [LARGE SCALE GENOMIC DNA]</scope>
    <source>
        <strain evidence="13 14">NBRC 110957</strain>
    </source>
</reference>
<dbReference type="GO" id="GO:0061617">
    <property type="term" value="C:MICOS complex"/>
    <property type="evidence" value="ECO:0007669"/>
    <property type="project" value="UniProtKB-UniRule"/>
</dbReference>
<evidence type="ECO:0000256" key="5">
    <source>
        <dbReference type="ARBA" id="ARBA00022692"/>
    </source>
</evidence>
<evidence type="ECO:0000256" key="4">
    <source>
        <dbReference type="ARBA" id="ARBA00018170"/>
    </source>
</evidence>
<keyword evidence="5" id="KW-0812">Transmembrane</keyword>
<comment type="similarity">
    <text evidence="3 12">Belongs to the MICOS complex subunit Mic12 family.</text>
</comment>
<organism evidence="13 14">
    <name type="scientific">Zygosaccharomyces rouxii</name>
    <dbReference type="NCBI Taxonomy" id="4956"/>
    <lineage>
        <taxon>Eukaryota</taxon>
        <taxon>Fungi</taxon>
        <taxon>Dikarya</taxon>
        <taxon>Ascomycota</taxon>
        <taxon>Saccharomycotina</taxon>
        <taxon>Saccharomycetes</taxon>
        <taxon>Saccharomycetales</taxon>
        <taxon>Saccharomycetaceae</taxon>
        <taxon>Zygosaccharomyces</taxon>
    </lineage>
</organism>